<keyword evidence="4" id="KW-1185">Reference proteome</keyword>
<sequence>MIKHLVLLAFSPMIDESKIKKSIEKLGALKNKEVPEILSFSYGKNCSPESLDQGFNYAFIMEFASEKTRDIYLKNEAHKAIAQNDILPLLVNGIQSAIVLDYKC</sequence>
<dbReference type="KEGG" id="nba:CUN60_02365"/>
<dbReference type="RefSeq" id="WP_102950493.1">
    <property type="nucleotide sequence ID" value="NZ_CP024847.1"/>
</dbReference>
<dbReference type="EMBL" id="CP024847">
    <property type="protein sequence ID" value="AUR51193.1"/>
    <property type="molecule type" value="Genomic_DNA"/>
</dbReference>
<evidence type="ECO:0000259" key="2">
    <source>
        <dbReference type="PROSITE" id="PS51502"/>
    </source>
</evidence>
<evidence type="ECO:0000313" key="3">
    <source>
        <dbReference type="EMBL" id="AUR51193.1"/>
    </source>
</evidence>
<dbReference type="Gene3D" id="3.30.70.100">
    <property type="match status" value="1"/>
</dbReference>
<organism evidence="3 4">
    <name type="scientific">Aquella oligotrophica</name>
    <dbReference type="NCBI Taxonomy" id="2067065"/>
    <lineage>
        <taxon>Bacteria</taxon>
        <taxon>Pseudomonadati</taxon>
        <taxon>Pseudomonadota</taxon>
        <taxon>Betaproteobacteria</taxon>
        <taxon>Neisseriales</taxon>
        <taxon>Neisseriaceae</taxon>
        <taxon>Aquella</taxon>
    </lineage>
</organism>
<comment type="subunit">
    <text evidence="1">Homodimer.</text>
</comment>
<proteinExistence type="predicted"/>
<evidence type="ECO:0000313" key="4">
    <source>
        <dbReference type="Proteomes" id="UP000236655"/>
    </source>
</evidence>
<dbReference type="Proteomes" id="UP000236655">
    <property type="component" value="Chromosome"/>
</dbReference>
<reference evidence="4" key="1">
    <citation type="submission" date="2017-11" db="EMBL/GenBank/DDBJ databases">
        <authorList>
            <person name="Chan K.G."/>
            <person name="Lee L.S."/>
        </authorList>
    </citation>
    <scope>NUCLEOTIDE SEQUENCE [LARGE SCALE GENOMIC DNA]</scope>
    <source>
        <strain evidence="4">DSM 100970</strain>
    </source>
</reference>
<dbReference type="InterPro" id="IPR044662">
    <property type="entry name" value="HS1/DABB1-like"/>
</dbReference>
<dbReference type="InterPro" id="IPR013097">
    <property type="entry name" value="Dabb"/>
</dbReference>
<name>A0A2I7N426_9NEIS</name>
<gene>
    <name evidence="3" type="ORF">CUN60_02365</name>
</gene>
<dbReference type="SMART" id="SM00886">
    <property type="entry name" value="Dabb"/>
    <property type="match status" value="1"/>
</dbReference>
<dbReference type="OrthoDB" id="9816070at2"/>
<feature type="domain" description="Stress-response A/B barrel" evidence="2">
    <location>
        <begin position="2"/>
        <end position="102"/>
    </location>
</feature>
<dbReference type="PROSITE" id="PS51502">
    <property type="entry name" value="S_R_A_B_BARREL"/>
    <property type="match status" value="1"/>
</dbReference>
<accession>A0A2I7N426</accession>
<evidence type="ECO:0000256" key="1">
    <source>
        <dbReference type="ARBA" id="ARBA00011738"/>
    </source>
</evidence>
<protein>
    <submittedName>
        <fullName evidence="3">Stress protein</fullName>
    </submittedName>
</protein>
<dbReference type="AlphaFoldDB" id="A0A2I7N426"/>
<dbReference type="PANTHER" id="PTHR33178">
    <property type="match status" value="1"/>
</dbReference>
<dbReference type="SUPFAM" id="SSF54909">
    <property type="entry name" value="Dimeric alpha+beta barrel"/>
    <property type="match status" value="1"/>
</dbReference>
<dbReference type="InterPro" id="IPR011008">
    <property type="entry name" value="Dimeric_a/b-barrel"/>
</dbReference>
<dbReference type="Pfam" id="PF07876">
    <property type="entry name" value="Dabb"/>
    <property type="match status" value="1"/>
</dbReference>
<dbReference type="PANTHER" id="PTHR33178:SF10">
    <property type="entry name" value="STRESS-RESPONSE A_B BARREL DOMAIN-CONTAINING PROTEIN"/>
    <property type="match status" value="1"/>
</dbReference>